<sequence length="103" mass="11151">MAMPGRSSLALAGYAERAASPAVRLRDADYLHAGLTAAAIAYYLADDWRDVVLVMAPLSRACELLGRGPAVEFGARGTRDRSLAVMGYVEGADDGRFRFVRTW</sequence>
<accession>A0ABW2TRQ7</accession>
<evidence type="ECO:0000313" key="2">
    <source>
        <dbReference type="Proteomes" id="UP001596512"/>
    </source>
</evidence>
<keyword evidence="2" id="KW-1185">Reference proteome</keyword>
<gene>
    <name evidence="1" type="ORF">ACFQV2_22570</name>
</gene>
<proteinExistence type="predicted"/>
<reference evidence="2" key="1">
    <citation type="journal article" date="2019" name="Int. J. Syst. Evol. Microbiol.">
        <title>The Global Catalogue of Microorganisms (GCM) 10K type strain sequencing project: providing services to taxonomists for standard genome sequencing and annotation.</title>
        <authorList>
            <consortium name="The Broad Institute Genomics Platform"/>
            <consortium name="The Broad Institute Genome Sequencing Center for Infectious Disease"/>
            <person name="Wu L."/>
            <person name="Ma J."/>
        </authorList>
    </citation>
    <scope>NUCLEOTIDE SEQUENCE [LARGE SCALE GENOMIC DNA]</scope>
    <source>
        <strain evidence="2">JCM 17695</strain>
    </source>
</reference>
<organism evidence="1 2">
    <name type="scientific">Actinokineospora soli</name>
    <dbReference type="NCBI Taxonomy" id="1048753"/>
    <lineage>
        <taxon>Bacteria</taxon>
        <taxon>Bacillati</taxon>
        <taxon>Actinomycetota</taxon>
        <taxon>Actinomycetes</taxon>
        <taxon>Pseudonocardiales</taxon>
        <taxon>Pseudonocardiaceae</taxon>
        <taxon>Actinokineospora</taxon>
    </lineage>
</organism>
<dbReference type="EMBL" id="JBHTEY010000004">
    <property type="protein sequence ID" value="MFC7615854.1"/>
    <property type="molecule type" value="Genomic_DNA"/>
</dbReference>
<evidence type="ECO:0000313" key="1">
    <source>
        <dbReference type="EMBL" id="MFC7615854.1"/>
    </source>
</evidence>
<dbReference type="Proteomes" id="UP001596512">
    <property type="component" value="Unassembled WGS sequence"/>
</dbReference>
<comment type="caution">
    <text evidence="1">The sequence shown here is derived from an EMBL/GenBank/DDBJ whole genome shotgun (WGS) entry which is preliminary data.</text>
</comment>
<protein>
    <submittedName>
        <fullName evidence="1">Uncharacterized protein</fullName>
    </submittedName>
</protein>
<name>A0ABW2TRQ7_9PSEU</name>